<dbReference type="OrthoDB" id="433755at2759"/>
<dbReference type="Pfam" id="PF03368">
    <property type="entry name" value="Dicer_dimer"/>
    <property type="match status" value="1"/>
</dbReference>
<dbReference type="InterPro" id="IPR008984">
    <property type="entry name" value="SMAD_FHA_dom_sf"/>
</dbReference>
<dbReference type="Gene3D" id="2.60.200.20">
    <property type="match status" value="1"/>
</dbReference>
<evidence type="ECO:0000259" key="6">
    <source>
        <dbReference type="PROSITE" id="PS50137"/>
    </source>
</evidence>
<proteinExistence type="predicted"/>
<evidence type="ECO:0008006" key="9">
    <source>
        <dbReference type="Google" id="ProtNLM"/>
    </source>
</evidence>
<dbReference type="Proteomes" id="UP000298663">
    <property type="component" value="Unassembled WGS sequence"/>
</dbReference>
<feature type="domain" description="FHA" evidence="5">
    <location>
        <begin position="85"/>
        <end position="140"/>
    </location>
</feature>
<dbReference type="Gene3D" id="3.30.160.380">
    <property type="entry name" value="Dicer dimerisation domain"/>
    <property type="match status" value="1"/>
</dbReference>
<dbReference type="InterPro" id="IPR000253">
    <property type="entry name" value="FHA_dom"/>
</dbReference>
<dbReference type="STRING" id="34508.A0A4U5LQ11"/>
<feature type="region of interest" description="Disordered" evidence="4">
    <location>
        <begin position="201"/>
        <end position="225"/>
    </location>
</feature>
<evidence type="ECO:0000313" key="8">
    <source>
        <dbReference type="Proteomes" id="UP000298663"/>
    </source>
</evidence>
<protein>
    <recommendedName>
        <fullName evidence="9">FHA domain-containing protein</fullName>
    </recommendedName>
</protein>
<dbReference type="GO" id="GO:0003723">
    <property type="term" value="F:RNA binding"/>
    <property type="evidence" value="ECO:0007669"/>
    <property type="project" value="UniProtKB-UniRule"/>
</dbReference>
<dbReference type="PANTHER" id="PTHR23308">
    <property type="entry name" value="NUCLEAR INHIBITOR OF PROTEIN PHOSPHATASE-1"/>
    <property type="match status" value="1"/>
</dbReference>
<dbReference type="SUPFAM" id="SSF49879">
    <property type="entry name" value="SMAD/FHA domain"/>
    <property type="match status" value="1"/>
</dbReference>
<dbReference type="CDD" id="cd22677">
    <property type="entry name" value="FHA_Kanadaptin"/>
    <property type="match status" value="1"/>
</dbReference>
<evidence type="ECO:0000256" key="1">
    <source>
        <dbReference type="ARBA" id="ARBA00001946"/>
    </source>
</evidence>
<dbReference type="AlphaFoldDB" id="A0A4U5LQ11"/>
<evidence type="ECO:0000256" key="2">
    <source>
        <dbReference type="ARBA" id="ARBA00022801"/>
    </source>
</evidence>
<comment type="caution">
    <text evidence="7">The sequence shown here is derived from an EMBL/GenBank/DDBJ whole genome shotgun (WGS) entry which is preliminary data.</text>
</comment>
<dbReference type="SMART" id="SM00240">
    <property type="entry name" value="FHA"/>
    <property type="match status" value="1"/>
</dbReference>
<gene>
    <name evidence="7" type="ORF">L596_030665</name>
</gene>
<reference evidence="7 8" key="1">
    <citation type="journal article" date="2015" name="Genome Biol.">
        <title>Comparative genomics of Steinernema reveals deeply conserved gene regulatory networks.</title>
        <authorList>
            <person name="Dillman A.R."/>
            <person name="Macchietto M."/>
            <person name="Porter C.F."/>
            <person name="Rogers A."/>
            <person name="Williams B."/>
            <person name="Antoshechkin I."/>
            <person name="Lee M.M."/>
            <person name="Goodwin Z."/>
            <person name="Lu X."/>
            <person name="Lewis E.E."/>
            <person name="Goodrich-Blair H."/>
            <person name="Stock S.P."/>
            <person name="Adams B.J."/>
            <person name="Sternberg P.W."/>
            <person name="Mortazavi A."/>
        </authorList>
    </citation>
    <scope>NUCLEOTIDE SEQUENCE [LARGE SCALE GENOMIC DNA]</scope>
    <source>
        <strain evidence="7 8">ALL</strain>
    </source>
</reference>
<feature type="region of interest" description="Disordered" evidence="4">
    <location>
        <begin position="1"/>
        <end position="23"/>
    </location>
</feature>
<dbReference type="PROSITE" id="PS50137">
    <property type="entry name" value="DS_RBD"/>
    <property type="match status" value="1"/>
</dbReference>
<reference evidence="7 8" key="2">
    <citation type="journal article" date="2019" name="G3 (Bethesda)">
        <title>Hybrid Assembly of the Genome of the Entomopathogenic Nematode Steinernema carpocapsae Identifies the X-Chromosome.</title>
        <authorList>
            <person name="Serra L."/>
            <person name="Macchietto M."/>
            <person name="Macias-Munoz A."/>
            <person name="McGill C.J."/>
            <person name="Rodriguez I.M."/>
            <person name="Rodriguez B."/>
            <person name="Murad R."/>
            <person name="Mortazavi A."/>
        </authorList>
    </citation>
    <scope>NUCLEOTIDE SEQUENCE [LARGE SCALE GENOMIC DNA]</scope>
    <source>
        <strain evidence="7 8">ALL</strain>
    </source>
</reference>
<sequence>MEDLMEVEQEPQTSSEGGFRVPTIKRPAPTKLAVPGDTPPPFLDYTPPDWALEPLPDVVYKLEVIKGGRIIEHIDLSKRKEKTFVLMGRCQLCDIRMDHPTMSRYHCVMQYGEMDPVSGKGWYVYDMGSTHGSRKNKKRLEPKTYERIYVGHVIEFGASTRLFTLQGPDDDLEPELSISVADLKKVVDRKAMQKKAFLDAKRELEREQKQDEKDKSKGQGDGISWGMMSEDAQLMAGIVNEQDDAHLMEDREQYYRNDPIKALEKFFEREGFDMEFNFTDAGVSSFNPKWKCSIQLPVDTAVGQSLSATSGACGSKKDAQTQCALEACRLLDTHGILRQSVSRNKTKQKQMKENDFYDSDEHILRQDWTDRGAATQAKEEDGGS</sequence>
<comment type="cofactor">
    <cofactor evidence="1">
        <name>Mg(2+)</name>
        <dbReference type="ChEBI" id="CHEBI:18420"/>
    </cofactor>
</comment>
<dbReference type="EMBL" id="AZBU02000014">
    <property type="protein sequence ID" value="TKR58041.1"/>
    <property type="molecule type" value="Genomic_DNA"/>
</dbReference>
<feature type="domain" description="DRBM" evidence="6">
    <location>
        <begin position="258"/>
        <end position="333"/>
    </location>
</feature>
<evidence type="ECO:0000259" key="5">
    <source>
        <dbReference type="PROSITE" id="PS50006"/>
    </source>
</evidence>
<evidence type="ECO:0000256" key="4">
    <source>
        <dbReference type="SAM" id="MobiDB-lite"/>
    </source>
</evidence>
<organism evidence="7 8">
    <name type="scientific">Steinernema carpocapsae</name>
    <name type="common">Entomopathogenic nematode</name>
    <dbReference type="NCBI Taxonomy" id="34508"/>
    <lineage>
        <taxon>Eukaryota</taxon>
        <taxon>Metazoa</taxon>
        <taxon>Ecdysozoa</taxon>
        <taxon>Nematoda</taxon>
        <taxon>Chromadorea</taxon>
        <taxon>Rhabditida</taxon>
        <taxon>Tylenchina</taxon>
        <taxon>Panagrolaimomorpha</taxon>
        <taxon>Strongyloidoidea</taxon>
        <taxon>Steinernematidae</taxon>
        <taxon>Steinernema</taxon>
    </lineage>
</organism>
<evidence type="ECO:0000256" key="3">
    <source>
        <dbReference type="PROSITE-ProRule" id="PRU00266"/>
    </source>
</evidence>
<dbReference type="InterPro" id="IPR014720">
    <property type="entry name" value="dsRBD_dom"/>
</dbReference>
<keyword evidence="3" id="KW-0694">RNA-binding</keyword>
<keyword evidence="2" id="KW-0378">Hydrolase</keyword>
<dbReference type="Pfam" id="PF00498">
    <property type="entry name" value="FHA"/>
    <property type="match status" value="1"/>
</dbReference>
<dbReference type="PROSITE" id="PS50006">
    <property type="entry name" value="FHA_DOMAIN"/>
    <property type="match status" value="1"/>
</dbReference>
<dbReference type="InterPro" id="IPR050923">
    <property type="entry name" value="Cell_Proc_Reg/RNA_Proc"/>
</dbReference>
<dbReference type="InterPro" id="IPR038248">
    <property type="entry name" value="Dicer_dimer_sf"/>
</dbReference>
<evidence type="ECO:0000313" key="7">
    <source>
        <dbReference type="EMBL" id="TKR58041.1"/>
    </source>
</evidence>
<name>A0A4U5LQ11_STECR</name>
<keyword evidence="8" id="KW-1185">Reference proteome</keyword>
<dbReference type="InterPro" id="IPR005034">
    <property type="entry name" value="Dicer_dimerisation"/>
</dbReference>
<dbReference type="GO" id="GO:0016891">
    <property type="term" value="F:RNA endonuclease activity producing 5'-phosphomonoesters, hydrolytic mechanism"/>
    <property type="evidence" value="ECO:0007669"/>
    <property type="project" value="InterPro"/>
</dbReference>
<accession>A0A4U5LQ11</accession>
<feature type="compositionally biased region" description="Basic and acidic residues" evidence="4">
    <location>
        <begin position="201"/>
        <end position="218"/>
    </location>
</feature>
<dbReference type="CDD" id="cd19856">
    <property type="entry name" value="DSRM_Kanadaptin"/>
    <property type="match status" value="1"/>
</dbReference>